<proteinExistence type="predicted"/>
<dbReference type="AlphaFoldDB" id="D6RM46"/>
<dbReference type="KEGG" id="cci:CC1G_14467"/>
<dbReference type="GeneID" id="9379104"/>
<accession>D6RM46</accession>
<dbReference type="OMA" id="NIMKCAR"/>
<evidence type="ECO:0000313" key="1">
    <source>
        <dbReference type="EMBL" id="EFI27975.1"/>
    </source>
</evidence>
<dbReference type="InParanoid" id="D6RM46"/>
<comment type="caution">
    <text evidence="1">The sequence shown here is derived from an EMBL/GenBank/DDBJ whole genome shotgun (WGS) entry which is preliminary data.</text>
</comment>
<dbReference type="RefSeq" id="XP_002911469.1">
    <property type="nucleotide sequence ID" value="XM_002911423.1"/>
</dbReference>
<keyword evidence="2" id="KW-1185">Reference proteome</keyword>
<dbReference type="PANTHER" id="PTHR35204">
    <property type="entry name" value="YALI0A21131P"/>
    <property type="match status" value="1"/>
</dbReference>
<gene>
    <name evidence="1" type="ORF">CC1G_14467</name>
</gene>
<dbReference type="Proteomes" id="UP000001861">
    <property type="component" value="Unassembled WGS sequence"/>
</dbReference>
<dbReference type="OrthoDB" id="10261782at2759"/>
<dbReference type="eggNOG" id="ENOG502QRJE">
    <property type="taxonomic scope" value="Eukaryota"/>
</dbReference>
<protein>
    <submittedName>
        <fullName evidence="1">Uncharacterized protein</fullName>
    </submittedName>
</protein>
<dbReference type="EMBL" id="AACS02000004">
    <property type="protein sequence ID" value="EFI27975.1"/>
    <property type="molecule type" value="Genomic_DNA"/>
</dbReference>
<evidence type="ECO:0000313" key="2">
    <source>
        <dbReference type="Proteomes" id="UP000001861"/>
    </source>
</evidence>
<dbReference type="InterPro" id="IPR038921">
    <property type="entry name" value="YOR389W-like"/>
</dbReference>
<reference evidence="1 2" key="1">
    <citation type="journal article" date="2010" name="Proc. Natl. Acad. Sci. U.S.A.">
        <title>Insights into evolution of multicellular fungi from the assembled chromosomes of the mushroom Coprinopsis cinerea (Coprinus cinereus).</title>
        <authorList>
            <person name="Stajich J.E."/>
            <person name="Wilke S.K."/>
            <person name="Ahren D."/>
            <person name="Au C.H."/>
            <person name="Birren B.W."/>
            <person name="Borodovsky M."/>
            <person name="Burns C."/>
            <person name="Canback B."/>
            <person name="Casselton L.A."/>
            <person name="Cheng C.K."/>
            <person name="Deng J."/>
            <person name="Dietrich F.S."/>
            <person name="Fargo D.C."/>
            <person name="Farman M.L."/>
            <person name="Gathman A.C."/>
            <person name="Goldberg J."/>
            <person name="Guigo R."/>
            <person name="Hoegger P.J."/>
            <person name="Hooker J.B."/>
            <person name="Huggins A."/>
            <person name="James T.Y."/>
            <person name="Kamada T."/>
            <person name="Kilaru S."/>
            <person name="Kodira C."/>
            <person name="Kues U."/>
            <person name="Kupfer D."/>
            <person name="Kwan H.S."/>
            <person name="Lomsadze A."/>
            <person name="Li W."/>
            <person name="Lilly W.W."/>
            <person name="Ma L.J."/>
            <person name="Mackey A.J."/>
            <person name="Manning G."/>
            <person name="Martin F."/>
            <person name="Muraguchi H."/>
            <person name="Natvig D.O."/>
            <person name="Palmerini H."/>
            <person name="Ramesh M.A."/>
            <person name="Rehmeyer C.J."/>
            <person name="Roe B.A."/>
            <person name="Shenoy N."/>
            <person name="Stanke M."/>
            <person name="Ter-Hovhannisyan V."/>
            <person name="Tunlid A."/>
            <person name="Velagapudi R."/>
            <person name="Vision T.J."/>
            <person name="Zeng Q."/>
            <person name="Zolan M.E."/>
            <person name="Pukkila P.J."/>
        </authorList>
    </citation>
    <scope>NUCLEOTIDE SEQUENCE [LARGE SCALE GENOMIC DNA]</scope>
    <source>
        <strain evidence="2">Okayama-7 / 130 / ATCC MYA-4618 / FGSC 9003</strain>
    </source>
</reference>
<organism evidence="1 2">
    <name type="scientific">Coprinopsis cinerea (strain Okayama-7 / 130 / ATCC MYA-4618 / FGSC 9003)</name>
    <name type="common">Inky cap fungus</name>
    <name type="synonym">Hormographiella aspergillata</name>
    <dbReference type="NCBI Taxonomy" id="240176"/>
    <lineage>
        <taxon>Eukaryota</taxon>
        <taxon>Fungi</taxon>
        <taxon>Dikarya</taxon>
        <taxon>Basidiomycota</taxon>
        <taxon>Agaricomycotina</taxon>
        <taxon>Agaricomycetes</taxon>
        <taxon>Agaricomycetidae</taxon>
        <taxon>Agaricales</taxon>
        <taxon>Agaricineae</taxon>
        <taxon>Psathyrellaceae</taxon>
        <taxon>Coprinopsis</taxon>
    </lineage>
</organism>
<dbReference type="VEuPathDB" id="FungiDB:CC1G_14467"/>
<name>D6RM46_COPC7</name>
<dbReference type="PANTHER" id="PTHR35204:SF1">
    <property type="entry name" value="ENTEROTOXIN"/>
    <property type="match status" value="1"/>
</dbReference>
<dbReference type="STRING" id="240176.D6RM46"/>
<dbReference type="HOGENOM" id="CLU_956554_0_0_1"/>
<sequence length="253" mass="28768">MLEVGKWHDRFPGETRAQLDLSRLISFYDSELFPSLRNSQLGKERWEHRVGNVTKAEREALMERIDEVLQDLDVADKGSGVDWISNFRVVIHRYAERLEVLQYMLNSTDSSTTQTTKMTLKDVHDYVSSMHATYILNGVRPSSGATGLTWATPVFKACAETHTKGIPVSRLTSSEKVLVKAVSEVLYEICRVTVGIWAEGVDMGLDRDEASSHPLQRVSEKWKESLDSLMVWLDWSVWAKCRPACHFEVCLST</sequence>